<dbReference type="PANTHER" id="PTHR46664:SF1">
    <property type="entry name" value="ATM INTERACTOR"/>
    <property type="match status" value="1"/>
</dbReference>
<dbReference type="InterPro" id="IPR055303">
    <property type="entry name" value="ATMIN"/>
</dbReference>
<dbReference type="GO" id="GO:0045944">
    <property type="term" value="P:positive regulation of transcription by RNA polymerase II"/>
    <property type="evidence" value="ECO:0007669"/>
    <property type="project" value="InterPro"/>
</dbReference>
<dbReference type="STRING" id="307972.A0A2G8JKU2"/>
<evidence type="ECO:0000259" key="2">
    <source>
        <dbReference type="PROSITE" id="PS00028"/>
    </source>
</evidence>
<proteinExistence type="predicted"/>
<gene>
    <name evidence="3" type="ORF">BSL78_26793</name>
</gene>
<dbReference type="InterPro" id="IPR036236">
    <property type="entry name" value="Znf_C2H2_sf"/>
</dbReference>
<evidence type="ECO:0000313" key="3">
    <source>
        <dbReference type="EMBL" id="PIK36376.1"/>
    </source>
</evidence>
<dbReference type="SUPFAM" id="SSF57667">
    <property type="entry name" value="beta-beta-alpha zinc fingers"/>
    <property type="match status" value="1"/>
</dbReference>
<dbReference type="GO" id="GO:0005634">
    <property type="term" value="C:nucleus"/>
    <property type="evidence" value="ECO:0007669"/>
    <property type="project" value="TreeGrafter"/>
</dbReference>
<dbReference type="OrthoDB" id="6354171at2759"/>
<dbReference type="Proteomes" id="UP000230750">
    <property type="component" value="Unassembled WGS sequence"/>
</dbReference>
<dbReference type="GO" id="GO:0000981">
    <property type="term" value="F:DNA-binding transcription factor activity, RNA polymerase II-specific"/>
    <property type="evidence" value="ECO:0007669"/>
    <property type="project" value="TreeGrafter"/>
</dbReference>
<name>A0A2G8JKU2_STIJA</name>
<sequence length="713" mass="78193">MAGSPIIICPSEEELQSDSQRNIKCLVTGCDKLFSTLPAMWMHSAKTHHVYKDEAFKQAMSSTKKKDRSKSVIKHFFCPMAGCNRGESGNKPFDRLTTLKMHYINQHAEKKFVCERCGSKFGSSSYLDVHVSRCGQMFKCSCGVPYTTPEALYVHAKRQKHELTEEFLKSRKYKWRRKDLEAKAFNKPTVKKRGLVPLLPKPPVFILHQIVCPVKVSTCTQTDGRHLPSYPTPKKKRQSITNEKRLKQPTTKRKRIDRNAEVLSQRHANTGSDHFASQQLQRLASTAETELTNIPYNVIQVISDRQGPVTIQQPPHERNGRAHFANYSRTLSSACNQLTSQSPLHYSSAATDGLSSQGIQSSNLVSVGSSLAGGIPSSSSHGSGCMMTNIGTSAPSSSYQTNVVTVSTGSDPEQAGTVQAASNLLTMATGSNVISTANEPQNALSFANSSTSTESNDSINFRSIGTTFETFGVPTQTDFSFLDLFASCDIQTQTIESIFACSPVNQETSATQTQLQLLRDRAVETIATTTTDAETLVNNMLEEDAHQTSMQTQTLIAEQSTMETQTPSSSTHALNNMRTVELQTMTHSTIATSPCPLPEGEGGLQQETQETQTMKTLSSHDLLSLDIYTQTGLNDVDLSDRTHLDDLEFADIHTQTMDDFDLGVFGMDGNSTSVQTDVPLVSRGEGSHTVGTQVQMETVSADVQTDAHTVRIV</sequence>
<protein>
    <submittedName>
        <fullName evidence="3">Putative ATM interactor-like</fullName>
    </submittedName>
</protein>
<dbReference type="AlphaFoldDB" id="A0A2G8JKU2"/>
<evidence type="ECO:0000256" key="1">
    <source>
        <dbReference type="SAM" id="MobiDB-lite"/>
    </source>
</evidence>
<dbReference type="GO" id="GO:0000976">
    <property type="term" value="F:transcription cis-regulatory region binding"/>
    <property type="evidence" value="ECO:0007669"/>
    <property type="project" value="InterPro"/>
</dbReference>
<comment type="caution">
    <text evidence="3">The sequence shown here is derived from an EMBL/GenBank/DDBJ whole genome shotgun (WGS) entry which is preliminary data.</text>
</comment>
<evidence type="ECO:0000313" key="4">
    <source>
        <dbReference type="Proteomes" id="UP000230750"/>
    </source>
</evidence>
<dbReference type="PANTHER" id="PTHR46664">
    <property type="entry name" value="ATM INTERACTOR"/>
    <property type="match status" value="1"/>
</dbReference>
<feature type="region of interest" description="Disordered" evidence="1">
    <location>
        <begin position="220"/>
        <end position="255"/>
    </location>
</feature>
<organism evidence="3 4">
    <name type="scientific">Stichopus japonicus</name>
    <name type="common">Sea cucumber</name>
    <dbReference type="NCBI Taxonomy" id="307972"/>
    <lineage>
        <taxon>Eukaryota</taxon>
        <taxon>Metazoa</taxon>
        <taxon>Echinodermata</taxon>
        <taxon>Eleutherozoa</taxon>
        <taxon>Echinozoa</taxon>
        <taxon>Holothuroidea</taxon>
        <taxon>Aspidochirotacea</taxon>
        <taxon>Aspidochirotida</taxon>
        <taxon>Stichopodidae</taxon>
        <taxon>Apostichopus</taxon>
    </lineage>
</organism>
<accession>A0A2G8JKU2</accession>
<dbReference type="EMBL" id="MRZV01001686">
    <property type="protein sequence ID" value="PIK36376.1"/>
    <property type="molecule type" value="Genomic_DNA"/>
</dbReference>
<reference evidence="3 4" key="1">
    <citation type="journal article" date="2017" name="PLoS Biol.">
        <title>The sea cucumber genome provides insights into morphological evolution and visceral regeneration.</title>
        <authorList>
            <person name="Zhang X."/>
            <person name="Sun L."/>
            <person name="Yuan J."/>
            <person name="Sun Y."/>
            <person name="Gao Y."/>
            <person name="Zhang L."/>
            <person name="Li S."/>
            <person name="Dai H."/>
            <person name="Hamel J.F."/>
            <person name="Liu C."/>
            <person name="Yu Y."/>
            <person name="Liu S."/>
            <person name="Lin W."/>
            <person name="Guo K."/>
            <person name="Jin S."/>
            <person name="Xu P."/>
            <person name="Storey K.B."/>
            <person name="Huan P."/>
            <person name="Zhang T."/>
            <person name="Zhou Y."/>
            <person name="Zhang J."/>
            <person name="Lin C."/>
            <person name="Li X."/>
            <person name="Xing L."/>
            <person name="Huo D."/>
            <person name="Sun M."/>
            <person name="Wang L."/>
            <person name="Mercier A."/>
            <person name="Li F."/>
            <person name="Yang H."/>
            <person name="Xiang J."/>
        </authorList>
    </citation>
    <scope>NUCLEOTIDE SEQUENCE [LARGE SCALE GENOMIC DNA]</scope>
    <source>
        <strain evidence="3">Shaxun</strain>
        <tissue evidence="3">Muscle</tissue>
    </source>
</reference>
<dbReference type="SMART" id="SM00355">
    <property type="entry name" value="ZnF_C2H2"/>
    <property type="match status" value="4"/>
</dbReference>
<dbReference type="Gene3D" id="3.30.160.60">
    <property type="entry name" value="Classic Zinc Finger"/>
    <property type="match status" value="1"/>
</dbReference>
<keyword evidence="4" id="KW-1185">Reference proteome</keyword>
<dbReference type="InterPro" id="IPR013087">
    <property type="entry name" value="Znf_C2H2_type"/>
</dbReference>
<dbReference type="PROSITE" id="PS00028">
    <property type="entry name" value="ZINC_FINGER_C2H2_1"/>
    <property type="match status" value="1"/>
</dbReference>
<feature type="domain" description="C2H2-type" evidence="2">
    <location>
        <begin position="25"/>
        <end position="49"/>
    </location>
</feature>